<gene>
    <name evidence="1" type="ORF">ASPGLDRAFT_52994</name>
</gene>
<dbReference type="RefSeq" id="XP_022395801.1">
    <property type="nucleotide sequence ID" value="XM_022547882.1"/>
</dbReference>
<accession>A0A1L9V5A5</accession>
<dbReference type="EMBL" id="KV878922">
    <property type="protein sequence ID" value="OJJ79103.1"/>
    <property type="molecule type" value="Genomic_DNA"/>
</dbReference>
<keyword evidence="2" id="KW-1185">Reference proteome</keyword>
<evidence type="ECO:0000313" key="1">
    <source>
        <dbReference type="EMBL" id="OJJ79103.1"/>
    </source>
</evidence>
<sequence length="60" mass="6967">MYMNKCGSRKQKPGEVIEGTIYPHCARMYIEPPDRRPVSWPDRAFVPLFPNEIFCAKASH</sequence>
<dbReference type="AlphaFoldDB" id="A0A1L9V5A5"/>
<protein>
    <submittedName>
        <fullName evidence="1">Uncharacterized protein</fullName>
    </submittedName>
</protein>
<dbReference type="Proteomes" id="UP000184300">
    <property type="component" value="Unassembled WGS sequence"/>
</dbReference>
<name>A0A1L9V5A5_ASPGL</name>
<proteinExistence type="predicted"/>
<organism evidence="1 2">
    <name type="scientific">Aspergillus glaucus CBS 516.65</name>
    <dbReference type="NCBI Taxonomy" id="1160497"/>
    <lineage>
        <taxon>Eukaryota</taxon>
        <taxon>Fungi</taxon>
        <taxon>Dikarya</taxon>
        <taxon>Ascomycota</taxon>
        <taxon>Pezizomycotina</taxon>
        <taxon>Eurotiomycetes</taxon>
        <taxon>Eurotiomycetidae</taxon>
        <taxon>Eurotiales</taxon>
        <taxon>Aspergillaceae</taxon>
        <taxon>Aspergillus</taxon>
        <taxon>Aspergillus subgen. Aspergillus</taxon>
    </lineage>
</organism>
<evidence type="ECO:0000313" key="2">
    <source>
        <dbReference type="Proteomes" id="UP000184300"/>
    </source>
</evidence>
<reference evidence="2" key="1">
    <citation type="journal article" date="2017" name="Genome Biol.">
        <title>Comparative genomics reveals high biological diversity and specific adaptations in the industrially and medically important fungal genus Aspergillus.</title>
        <authorList>
            <person name="de Vries R.P."/>
            <person name="Riley R."/>
            <person name="Wiebenga A."/>
            <person name="Aguilar-Osorio G."/>
            <person name="Amillis S."/>
            <person name="Uchima C.A."/>
            <person name="Anderluh G."/>
            <person name="Asadollahi M."/>
            <person name="Askin M."/>
            <person name="Barry K."/>
            <person name="Battaglia E."/>
            <person name="Bayram O."/>
            <person name="Benocci T."/>
            <person name="Braus-Stromeyer S.A."/>
            <person name="Caldana C."/>
            <person name="Canovas D."/>
            <person name="Cerqueira G.C."/>
            <person name="Chen F."/>
            <person name="Chen W."/>
            <person name="Choi C."/>
            <person name="Clum A."/>
            <person name="Dos Santos R.A."/>
            <person name="Damasio A.R."/>
            <person name="Diallinas G."/>
            <person name="Emri T."/>
            <person name="Fekete E."/>
            <person name="Flipphi M."/>
            <person name="Freyberg S."/>
            <person name="Gallo A."/>
            <person name="Gournas C."/>
            <person name="Habgood R."/>
            <person name="Hainaut M."/>
            <person name="Harispe M.L."/>
            <person name="Henrissat B."/>
            <person name="Hilden K.S."/>
            <person name="Hope R."/>
            <person name="Hossain A."/>
            <person name="Karabika E."/>
            <person name="Karaffa L."/>
            <person name="Karanyi Z."/>
            <person name="Krasevec N."/>
            <person name="Kuo A."/>
            <person name="Kusch H."/>
            <person name="LaButti K."/>
            <person name="Lagendijk E.L."/>
            <person name="Lapidus A."/>
            <person name="Levasseur A."/>
            <person name="Lindquist E."/>
            <person name="Lipzen A."/>
            <person name="Logrieco A.F."/>
            <person name="MacCabe A."/>
            <person name="Maekelae M.R."/>
            <person name="Malavazi I."/>
            <person name="Melin P."/>
            <person name="Meyer V."/>
            <person name="Mielnichuk N."/>
            <person name="Miskei M."/>
            <person name="Molnar A.P."/>
            <person name="Mule G."/>
            <person name="Ngan C.Y."/>
            <person name="Orejas M."/>
            <person name="Orosz E."/>
            <person name="Ouedraogo J.P."/>
            <person name="Overkamp K.M."/>
            <person name="Park H.-S."/>
            <person name="Perrone G."/>
            <person name="Piumi F."/>
            <person name="Punt P.J."/>
            <person name="Ram A.F."/>
            <person name="Ramon A."/>
            <person name="Rauscher S."/>
            <person name="Record E."/>
            <person name="Riano-Pachon D.M."/>
            <person name="Robert V."/>
            <person name="Roehrig J."/>
            <person name="Ruller R."/>
            <person name="Salamov A."/>
            <person name="Salih N.S."/>
            <person name="Samson R.A."/>
            <person name="Sandor E."/>
            <person name="Sanguinetti M."/>
            <person name="Schuetze T."/>
            <person name="Sepcic K."/>
            <person name="Shelest E."/>
            <person name="Sherlock G."/>
            <person name="Sophianopoulou V."/>
            <person name="Squina F.M."/>
            <person name="Sun H."/>
            <person name="Susca A."/>
            <person name="Todd R.B."/>
            <person name="Tsang A."/>
            <person name="Unkles S.E."/>
            <person name="van de Wiele N."/>
            <person name="van Rossen-Uffink D."/>
            <person name="Oliveira J.V."/>
            <person name="Vesth T.C."/>
            <person name="Visser J."/>
            <person name="Yu J.-H."/>
            <person name="Zhou M."/>
            <person name="Andersen M.R."/>
            <person name="Archer D.B."/>
            <person name="Baker S.E."/>
            <person name="Benoit I."/>
            <person name="Brakhage A.A."/>
            <person name="Braus G.H."/>
            <person name="Fischer R."/>
            <person name="Frisvad J.C."/>
            <person name="Goldman G.H."/>
            <person name="Houbraken J."/>
            <person name="Oakley B."/>
            <person name="Pocsi I."/>
            <person name="Scazzocchio C."/>
            <person name="Seiboth B."/>
            <person name="vanKuyk P.A."/>
            <person name="Wortman J."/>
            <person name="Dyer P.S."/>
            <person name="Grigoriev I.V."/>
        </authorList>
    </citation>
    <scope>NUCLEOTIDE SEQUENCE [LARGE SCALE GENOMIC DNA]</scope>
    <source>
        <strain evidence="2">CBS 516.65</strain>
    </source>
</reference>
<dbReference type="GeneID" id="34464143"/>
<dbReference type="VEuPathDB" id="FungiDB:ASPGLDRAFT_52994"/>